<dbReference type="GO" id="GO:0002943">
    <property type="term" value="P:tRNA dihydrouridine synthesis"/>
    <property type="evidence" value="ECO:0000318"/>
    <property type="project" value="GO_Central"/>
</dbReference>
<name>A2DYY3_TRIV3</name>
<dbReference type="InterPro" id="IPR052582">
    <property type="entry name" value="tRNA-DUS-like"/>
</dbReference>
<keyword evidence="3" id="KW-0288">FMN</keyword>
<dbReference type="GO" id="GO:0005737">
    <property type="term" value="C:cytoplasm"/>
    <property type="evidence" value="ECO:0000318"/>
    <property type="project" value="GO_Central"/>
</dbReference>
<keyword evidence="8" id="KW-1185">Reference proteome</keyword>
<reference evidence="7" key="1">
    <citation type="submission" date="2006-10" db="EMBL/GenBank/DDBJ databases">
        <authorList>
            <person name="Amadeo P."/>
            <person name="Zhao Q."/>
            <person name="Wortman J."/>
            <person name="Fraser-Liggett C."/>
            <person name="Carlton J."/>
        </authorList>
    </citation>
    <scope>NUCLEOTIDE SEQUENCE</scope>
    <source>
        <strain evidence="7">G3</strain>
    </source>
</reference>
<evidence type="ECO:0000313" key="8">
    <source>
        <dbReference type="Proteomes" id="UP000001542"/>
    </source>
</evidence>
<dbReference type="CDD" id="cd02801">
    <property type="entry name" value="DUS_like_FMN"/>
    <property type="match status" value="1"/>
</dbReference>
<dbReference type="PANTHER" id="PTHR45936:SF1">
    <property type="entry name" value="TRNA-DIHYDROURIDINE(20) SYNTHASE [NAD(P)+]-LIKE"/>
    <property type="match status" value="1"/>
</dbReference>
<dbReference type="GO" id="GO:0050660">
    <property type="term" value="F:flavin adenine dinucleotide binding"/>
    <property type="evidence" value="ECO:0007669"/>
    <property type="project" value="InterPro"/>
</dbReference>
<comment type="cofactor">
    <cofactor evidence="1">
        <name>FMN</name>
        <dbReference type="ChEBI" id="CHEBI:58210"/>
    </cofactor>
</comment>
<dbReference type="InParanoid" id="A2DYY3"/>
<dbReference type="eggNOG" id="KOG2334">
    <property type="taxonomic scope" value="Eukaryota"/>
</dbReference>
<dbReference type="InterPro" id="IPR013785">
    <property type="entry name" value="Aldolase_TIM"/>
</dbReference>
<dbReference type="InterPro" id="IPR035587">
    <property type="entry name" value="DUS-like_FMN-bd"/>
</dbReference>
<dbReference type="AlphaFoldDB" id="A2DYY3"/>
<dbReference type="PROSITE" id="PS01136">
    <property type="entry name" value="UPF0034"/>
    <property type="match status" value="1"/>
</dbReference>
<dbReference type="VEuPathDB" id="TrichDB:TVAG_255860"/>
<evidence type="ECO:0000259" key="6">
    <source>
        <dbReference type="Pfam" id="PF01207"/>
    </source>
</evidence>
<dbReference type="GO" id="GO:0017150">
    <property type="term" value="F:tRNA dihydrouridine synthase activity"/>
    <property type="evidence" value="ECO:0000318"/>
    <property type="project" value="GO_Central"/>
</dbReference>
<evidence type="ECO:0000256" key="4">
    <source>
        <dbReference type="ARBA" id="ARBA00022694"/>
    </source>
</evidence>
<dbReference type="VEuPathDB" id="TrichDB:TVAGG3_0869230"/>
<keyword evidence="4" id="KW-0819">tRNA processing</keyword>
<protein>
    <recommendedName>
        <fullName evidence="6">DUS-like FMN-binding domain-containing protein</fullName>
    </recommendedName>
</protein>
<evidence type="ECO:0000256" key="1">
    <source>
        <dbReference type="ARBA" id="ARBA00001917"/>
    </source>
</evidence>
<dbReference type="InterPro" id="IPR018517">
    <property type="entry name" value="tRNA_hU_synthase_CS"/>
</dbReference>
<organism evidence="7 8">
    <name type="scientific">Trichomonas vaginalis (strain ATCC PRA-98 / G3)</name>
    <dbReference type="NCBI Taxonomy" id="412133"/>
    <lineage>
        <taxon>Eukaryota</taxon>
        <taxon>Metamonada</taxon>
        <taxon>Parabasalia</taxon>
        <taxon>Trichomonadida</taxon>
        <taxon>Trichomonadidae</taxon>
        <taxon>Trichomonas</taxon>
    </lineage>
</organism>
<dbReference type="EMBL" id="DS113271">
    <property type="protein sequence ID" value="EAY14394.1"/>
    <property type="molecule type" value="Genomic_DNA"/>
</dbReference>
<reference evidence="7" key="2">
    <citation type="journal article" date="2007" name="Science">
        <title>Draft genome sequence of the sexually transmitted pathogen Trichomonas vaginalis.</title>
        <authorList>
            <person name="Carlton J.M."/>
            <person name="Hirt R.P."/>
            <person name="Silva J.C."/>
            <person name="Delcher A.L."/>
            <person name="Schatz M."/>
            <person name="Zhao Q."/>
            <person name="Wortman J.R."/>
            <person name="Bidwell S.L."/>
            <person name="Alsmark U.C.M."/>
            <person name="Besteiro S."/>
            <person name="Sicheritz-Ponten T."/>
            <person name="Noel C.J."/>
            <person name="Dacks J.B."/>
            <person name="Foster P.G."/>
            <person name="Simillion C."/>
            <person name="Van de Peer Y."/>
            <person name="Miranda-Saavedra D."/>
            <person name="Barton G.J."/>
            <person name="Westrop G.D."/>
            <person name="Mueller S."/>
            <person name="Dessi D."/>
            <person name="Fiori P.L."/>
            <person name="Ren Q."/>
            <person name="Paulsen I."/>
            <person name="Zhang H."/>
            <person name="Bastida-Corcuera F.D."/>
            <person name="Simoes-Barbosa A."/>
            <person name="Brown M.T."/>
            <person name="Hayes R.D."/>
            <person name="Mukherjee M."/>
            <person name="Okumura C.Y."/>
            <person name="Schneider R."/>
            <person name="Smith A.J."/>
            <person name="Vanacova S."/>
            <person name="Villalvazo M."/>
            <person name="Haas B.J."/>
            <person name="Pertea M."/>
            <person name="Feldblyum T.V."/>
            <person name="Utterback T.R."/>
            <person name="Shu C.L."/>
            <person name="Osoegawa K."/>
            <person name="de Jong P.J."/>
            <person name="Hrdy I."/>
            <person name="Horvathova L."/>
            <person name="Zubacova Z."/>
            <person name="Dolezal P."/>
            <person name="Malik S.B."/>
            <person name="Logsdon J.M. Jr."/>
            <person name="Henze K."/>
            <person name="Gupta A."/>
            <person name="Wang C.C."/>
            <person name="Dunne R.L."/>
            <person name="Upcroft J.A."/>
            <person name="Upcroft P."/>
            <person name="White O."/>
            <person name="Salzberg S.L."/>
            <person name="Tang P."/>
            <person name="Chiu C.-H."/>
            <person name="Lee Y.-S."/>
            <person name="Embley T.M."/>
            <person name="Coombs G.H."/>
            <person name="Mottram J.C."/>
            <person name="Tachezy J."/>
            <person name="Fraser-Liggett C.M."/>
            <person name="Johnson P.J."/>
        </authorList>
    </citation>
    <scope>NUCLEOTIDE SEQUENCE [LARGE SCALE GENOMIC DNA]</scope>
    <source>
        <strain evidence="7">G3</strain>
    </source>
</reference>
<keyword evidence="5" id="KW-0560">Oxidoreductase</keyword>
<dbReference type="KEGG" id="tva:4772382"/>
<dbReference type="OMA" id="DESYTMT"/>
<dbReference type="Proteomes" id="UP000001542">
    <property type="component" value="Unassembled WGS sequence"/>
</dbReference>
<evidence type="ECO:0000313" key="7">
    <source>
        <dbReference type="EMBL" id="EAY14394.1"/>
    </source>
</evidence>
<dbReference type="FunCoup" id="A2DYY3">
    <property type="interactions" value="517"/>
</dbReference>
<sequence length="313" mass="34187">MTEDIQNFYKNKLIAAPMVRGSSLSFRLACLEYGADLVFSPGLVDLAIIGSTMEKDDNNISLIKVENGHNRRIFHTTAEERGKLIIQLITVDGPNAIKAADMCTEFASGIDINCGCPESFACHRGGGSKMQLESAVDVVKTLKMNSPLPISVKMRVKDTVEESLQFAKAMVDAGAVAITVHGRLAADKRHGSVDYEHMKEIFDNINCAKIGNGGICNKADAAEMRVKTGCDSIMIATAALKNPSVFSNTPVHAAEVLNKVYQIGTSHGEKYVDAEFNIKNIITGTKDPVRAIERELGPLKEWEDFHKLLVKYI</sequence>
<feature type="domain" description="DUS-like FMN-binding" evidence="6">
    <location>
        <begin position="15"/>
        <end position="248"/>
    </location>
</feature>
<evidence type="ECO:0000256" key="2">
    <source>
        <dbReference type="ARBA" id="ARBA00022630"/>
    </source>
</evidence>
<dbReference type="OrthoDB" id="10262250at2759"/>
<dbReference type="SMR" id="A2DYY3"/>
<gene>
    <name evidence="7" type="ORF">TVAG_255860</name>
</gene>
<dbReference type="SUPFAM" id="SSF51395">
    <property type="entry name" value="FMN-linked oxidoreductases"/>
    <property type="match status" value="1"/>
</dbReference>
<dbReference type="Gene3D" id="3.20.20.70">
    <property type="entry name" value="Aldolase class I"/>
    <property type="match status" value="1"/>
</dbReference>
<evidence type="ECO:0000256" key="3">
    <source>
        <dbReference type="ARBA" id="ARBA00022643"/>
    </source>
</evidence>
<dbReference type="Pfam" id="PF01207">
    <property type="entry name" value="Dus"/>
    <property type="match status" value="1"/>
</dbReference>
<dbReference type="STRING" id="5722.A2DYY3"/>
<dbReference type="RefSeq" id="XP_001326617.1">
    <property type="nucleotide sequence ID" value="XM_001326582.1"/>
</dbReference>
<evidence type="ECO:0000256" key="5">
    <source>
        <dbReference type="ARBA" id="ARBA00023002"/>
    </source>
</evidence>
<dbReference type="PANTHER" id="PTHR45936">
    <property type="entry name" value="TRNA-DIHYDROURIDINE(20) SYNTHASE [NAD(P)+]-LIKE"/>
    <property type="match status" value="1"/>
</dbReference>
<accession>A2DYY3</accession>
<keyword evidence="2" id="KW-0285">Flavoprotein</keyword>
<proteinExistence type="predicted"/>